<name>A0A081BSZ3_9BACT</name>
<dbReference type="FunFam" id="3.20.20.80:FF:000158">
    <property type="entry name" value="Exported alpha-L-fucosidase"/>
    <property type="match status" value="1"/>
</dbReference>
<evidence type="ECO:0000256" key="6">
    <source>
        <dbReference type="ARBA" id="ARBA00023295"/>
    </source>
</evidence>
<dbReference type="Pfam" id="PF16757">
    <property type="entry name" value="Fucosidase_C"/>
    <property type="match status" value="1"/>
</dbReference>
<sequence length="483" mass="55216">MNSIEQVINSGPFQASWDSLQQYALPAWYEDGKFGIFIHWGVYAVPAFSNEWYPRNMYQQGTPEFEHHVATYGPHAKFGYKDFIPQFNAEQFNAEQWMELLKNSGAKFVVPVAEHHDGFALYNCTFSKWNAVNMGPKRDIIGELAAASRKYGLVFGVSYHRAEHWWFFDGGLKYDSDVTDPHYADFYGPPQPGPRNHEECHIFDWQPAPERTFLQNDWLARLVELVDTYQPQIVWFDWWINHVAFAPYLQKFAAYYYNRAVQWNKGVAINYKYNAYRPGTAVFDVERGQLAGIRPVFWQTDTSISKNSWGYVHNQNYKTATSLIGDLVDIVSKNGALLLNIGPRPDGTIPEQEQQILREIGQWLALNGEAIYGTRPWKVFGEGPTEISEGAFTDTNRTAFTGRDIRFTTKGDTLYAIVLAWPGKECAITSLGTSSSLWAGQIRDVALLGYNERLEWSRNAQGLTVKLPDQKPCEHAVVLKITQ</sequence>
<dbReference type="GO" id="GO:0004560">
    <property type="term" value="F:alpha-L-fucosidase activity"/>
    <property type="evidence" value="ECO:0007669"/>
    <property type="project" value="InterPro"/>
</dbReference>
<feature type="domain" description="Alpha-L-fucosidase C-terminal" evidence="8">
    <location>
        <begin position="403"/>
        <end position="482"/>
    </location>
</feature>
<evidence type="ECO:0000256" key="4">
    <source>
        <dbReference type="ARBA" id="ARBA00022729"/>
    </source>
</evidence>
<dbReference type="SMART" id="SM00812">
    <property type="entry name" value="Alpha_L_fucos"/>
    <property type="match status" value="1"/>
</dbReference>
<dbReference type="GO" id="GO:0005764">
    <property type="term" value="C:lysosome"/>
    <property type="evidence" value="ECO:0007669"/>
    <property type="project" value="TreeGrafter"/>
</dbReference>
<comment type="similarity">
    <text evidence="2">Belongs to the glycosyl hydrolase 29 family.</text>
</comment>
<evidence type="ECO:0000256" key="5">
    <source>
        <dbReference type="ARBA" id="ARBA00022801"/>
    </source>
</evidence>
<evidence type="ECO:0000256" key="2">
    <source>
        <dbReference type="ARBA" id="ARBA00007951"/>
    </source>
</evidence>
<dbReference type="EMBL" id="DF820461">
    <property type="protein sequence ID" value="GAK54524.1"/>
    <property type="molecule type" value="Genomic_DNA"/>
</dbReference>
<evidence type="ECO:0000313" key="9">
    <source>
        <dbReference type="EMBL" id="GAK54524.1"/>
    </source>
</evidence>
<dbReference type="GO" id="GO:0016139">
    <property type="term" value="P:glycoside catabolic process"/>
    <property type="evidence" value="ECO:0007669"/>
    <property type="project" value="TreeGrafter"/>
</dbReference>
<evidence type="ECO:0000313" key="10">
    <source>
        <dbReference type="Proteomes" id="UP000030700"/>
    </source>
</evidence>
<keyword evidence="6" id="KW-0326">Glycosidase</keyword>
<accession>A0A081BSZ3</accession>
<dbReference type="Gene3D" id="3.20.20.80">
    <property type="entry name" value="Glycosidases"/>
    <property type="match status" value="1"/>
</dbReference>
<dbReference type="SUPFAM" id="SSF51445">
    <property type="entry name" value="(Trans)glycosidases"/>
    <property type="match status" value="1"/>
</dbReference>
<evidence type="ECO:0000256" key="3">
    <source>
        <dbReference type="ARBA" id="ARBA00012662"/>
    </source>
</evidence>
<evidence type="ECO:0000256" key="1">
    <source>
        <dbReference type="ARBA" id="ARBA00004071"/>
    </source>
</evidence>
<dbReference type="Proteomes" id="UP000030700">
    <property type="component" value="Unassembled WGS sequence"/>
</dbReference>
<dbReference type="InterPro" id="IPR017853">
    <property type="entry name" value="GH"/>
</dbReference>
<dbReference type="GO" id="GO:0006004">
    <property type="term" value="P:fucose metabolic process"/>
    <property type="evidence" value="ECO:0007669"/>
    <property type="project" value="InterPro"/>
</dbReference>
<organism evidence="9">
    <name type="scientific">Candidatus Moduliflexus flocculans</name>
    <dbReference type="NCBI Taxonomy" id="1499966"/>
    <lineage>
        <taxon>Bacteria</taxon>
        <taxon>Candidatus Moduliflexota</taxon>
        <taxon>Candidatus Moduliflexia</taxon>
        <taxon>Candidatus Moduliflexales</taxon>
        <taxon>Candidatus Moduliflexaceae</taxon>
    </lineage>
</organism>
<dbReference type="STRING" id="1499966.U14_05811"/>
<dbReference type="InterPro" id="IPR013780">
    <property type="entry name" value="Glyco_hydro_b"/>
</dbReference>
<keyword evidence="4" id="KW-0732">Signal</keyword>
<keyword evidence="5" id="KW-0378">Hydrolase</keyword>
<dbReference type="InterPro" id="IPR057739">
    <property type="entry name" value="Glyco_hydro_29_N"/>
</dbReference>
<evidence type="ECO:0000259" key="8">
    <source>
        <dbReference type="Pfam" id="PF16757"/>
    </source>
</evidence>
<dbReference type="EC" id="3.2.1.51" evidence="3"/>
<dbReference type="InterPro" id="IPR031919">
    <property type="entry name" value="Fucosidase_C"/>
</dbReference>
<proteinExistence type="inferred from homology"/>
<dbReference type="InterPro" id="IPR000933">
    <property type="entry name" value="Glyco_hydro_29"/>
</dbReference>
<dbReference type="Pfam" id="PF01120">
    <property type="entry name" value="Alpha_L_fucos"/>
    <property type="match status" value="1"/>
</dbReference>
<dbReference type="HOGENOM" id="CLU_002934_6_1_0"/>
<dbReference type="PANTHER" id="PTHR10030">
    <property type="entry name" value="ALPHA-L-FUCOSIDASE"/>
    <property type="match status" value="1"/>
</dbReference>
<dbReference type="PANTHER" id="PTHR10030:SF37">
    <property type="entry name" value="ALPHA-L-FUCOSIDASE-RELATED"/>
    <property type="match status" value="1"/>
</dbReference>
<gene>
    <name evidence="9" type="ORF">U14_05811</name>
</gene>
<evidence type="ECO:0000259" key="7">
    <source>
        <dbReference type="Pfam" id="PF01120"/>
    </source>
</evidence>
<protein>
    <recommendedName>
        <fullName evidence="3">alpha-L-fucosidase</fullName>
        <ecNumber evidence="3">3.2.1.51</ecNumber>
    </recommendedName>
</protein>
<dbReference type="Gene3D" id="2.60.40.1180">
    <property type="entry name" value="Golgi alpha-mannosidase II"/>
    <property type="match status" value="1"/>
</dbReference>
<reference evidence="9" key="1">
    <citation type="journal article" date="2015" name="PeerJ">
        <title>First genomic representation of candidate bacterial phylum KSB3 points to enhanced environmental sensing as a trigger of wastewater bulking.</title>
        <authorList>
            <person name="Sekiguchi Y."/>
            <person name="Ohashi A."/>
            <person name="Parks D.H."/>
            <person name="Yamauchi T."/>
            <person name="Tyson G.W."/>
            <person name="Hugenholtz P."/>
        </authorList>
    </citation>
    <scope>NUCLEOTIDE SEQUENCE [LARGE SCALE GENOMIC DNA]</scope>
</reference>
<feature type="domain" description="Glycoside hydrolase family 29 N-terminal" evidence="7">
    <location>
        <begin position="5"/>
        <end position="369"/>
    </location>
</feature>
<dbReference type="InterPro" id="IPR016286">
    <property type="entry name" value="FUC_metazoa-typ"/>
</dbReference>
<dbReference type="PIRSF" id="PIRSF001092">
    <property type="entry name" value="Alpha-L-fucosidase"/>
    <property type="match status" value="1"/>
</dbReference>
<keyword evidence="10" id="KW-1185">Reference proteome</keyword>
<comment type="function">
    <text evidence="1">Alpha-L-fucosidase is responsible for hydrolyzing the alpha-1,6-linked fucose joined to the reducing-end N-acetylglucosamine of the carbohydrate moieties of glycoproteins.</text>
</comment>
<dbReference type="AlphaFoldDB" id="A0A081BSZ3"/>